<proteinExistence type="predicted"/>
<evidence type="ECO:0008006" key="8">
    <source>
        <dbReference type="Google" id="ProtNLM"/>
    </source>
</evidence>
<dbReference type="EMBL" id="CP015243">
    <property type="protein sequence ID" value="ANF58811.1"/>
    <property type="molecule type" value="Genomic_DNA"/>
</dbReference>
<accession>A0A172YHV6</accession>
<dbReference type="AlphaFoldDB" id="A0A172YHV6"/>
<dbReference type="GO" id="GO:0051304">
    <property type="term" value="P:chromosome separation"/>
    <property type="evidence" value="ECO:0007669"/>
    <property type="project" value="InterPro"/>
</dbReference>
<dbReference type="PANTHER" id="PTHR34298">
    <property type="entry name" value="SEGREGATION AND CONDENSATION PROTEIN B"/>
    <property type="match status" value="1"/>
</dbReference>
<sequence length="283" mass="31796">MSGETLPLDRILEGVLLASSTPLALDRLELLFDERERPSRGELRAALGVLERRLAGSALTLLESASGFRLCIEAELSPWVSRLWEERPQRYSRALLETLALIVYRQPVTRGDIEEVRGVTISASIMRTLLERGWIRVIGHRDVPGRPAVYASTRTFLDDFGLKTLDELPPMSELAERFGDEPDLFEEEDGAARAAREATASLLLAADLGGQEDQEDEDEDGESVRRALEDPLPQVSTLDFGRLNERLDERVRQREQRRGQESASSSERDTSEASDDERSFNDE</sequence>
<keyword evidence="7" id="KW-1185">Reference proteome</keyword>
<dbReference type="STRING" id="376489.A5892_16200"/>
<feature type="region of interest" description="Disordered" evidence="5">
    <location>
        <begin position="207"/>
        <end position="283"/>
    </location>
</feature>
<dbReference type="KEGG" id="haa:A5892_16200"/>
<dbReference type="NCBIfam" id="TIGR00281">
    <property type="entry name" value="SMC-Scp complex subunit ScpB"/>
    <property type="match status" value="1"/>
</dbReference>
<dbReference type="InterPro" id="IPR036390">
    <property type="entry name" value="WH_DNA-bd_sf"/>
</dbReference>
<gene>
    <name evidence="6" type="ORF">A5892_16200</name>
</gene>
<dbReference type="Pfam" id="PF04079">
    <property type="entry name" value="SMC_ScpB"/>
    <property type="match status" value="1"/>
</dbReference>
<name>A0A172YHV6_9GAMM</name>
<keyword evidence="1" id="KW-0963">Cytoplasm</keyword>
<evidence type="ECO:0000256" key="5">
    <source>
        <dbReference type="SAM" id="MobiDB-lite"/>
    </source>
</evidence>
<keyword evidence="2" id="KW-0132">Cell division</keyword>
<keyword evidence="4" id="KW-0131">Cell cycle</keyword>
<dbReference type="RefSeq" id="WP_064123667.1">
    <property type="nucleotide sequence ID" value="NZ_CP015243.1"/>
</dbReference>
<dbReference type="InterPro" id="IPR036388">
    <property type="entry name" value="WH-like_DNA-bd_sf"/>
</dbReference>
<protein>
    <recommendedName>
        <fullName evidence="8">SMC-Scp complex subunit ScpB</fullName>
    </recommendedName>
</protein>
<evidence type="ECO:0000256" key="2">
    <source>
        <dbReference type="ARBA" id="ARBA00022618"/>
    </source>
</evidence>
<organism evidence="6 7">
    <name type="scientific">Halotalea alkalilenta</name>
    <dbReference type="NCBI Taxonomy" id="376489"/>
    <lineage>
        <taxon>Bacteria</taxon>
        <taxon>Pseudomonadati</taxon>
        <taxon>Pseudomonadota</taxon>
        <taxon>Gammaproteobacteria</taxon>
        <taxon>Oceanospirillales</taxon>
        <taxon>Halomonadaceae</taxon>
        <taxon>Halotalea</taxon>
    </lineage>
</organism>
<evidence type="ECO:0000313" key="6">
    <source>
        <dbReference type="EMBL" id="ANF58811.1"/>
    </source>
</evidence>
<dbReference type="PANTHER" id="PTHR34298:SF2">
    <property type="entry name" value="SEGREGATION AND CONDENSATION PROTEIN B"/>
    <property type="match status" value="1"/>
</dbReference>
<feature type="compositionally biased region" description="Acidic residues" evidence="5">
    <location>
        <begin position="210"/>
        <end position="221"/>
    </location>
</feature>
<dbReference type="SUPFAM" id="SSF46785">
    <property type="entry name" value="Winged helix' DNA-binding domain"/>
    <property type="match status" value="2"/>
</dbReference>
<evidence type="ECO:0000256" key="1">
    <source>
        <dbReference type="ARBA" id="ARBA00022490"/>
    </source>
</evidence>
<reference evidence="6 7" key="1">
    <citation type="submission" date="2016-04" db="EMBL/GenBank/DDBJ databases">
        <title>Complete Genome Sequence of Halotalea alkalilenta IHB B 13600.</title>
        <authorList>
            <person name="Swarnkar M.K."/>
            <person name="Sharma A."/>
            <person name="Kaushal K."/>
            <person name="Soni R."/>
            <person name="Rana S."/>
            <person name="Singh A.K."/>
            <person name="Gulati A."/>
        </authorList>
    </citation>
    <scope>NUCLEOTIDE SEQUENCE [LARGE SCALE GENOMIC DNA]</scope>
    <source>
        <strain evidence="6 7">IHB B 13600</strain>
    </source>
</reference>
<keyword evidence="3" id="KW-0159">Chromosome partition</keyword>
<dbReference type="Proteomes" id="UP000077875">
    <property type="component" value="Chromosome"/>
</dbReference>
<dbReference type="GO" id="GO:0051301">
    <property type="term" value="P:cell division"/>
    <property type="evidence" value="ECO:0007669"/>
    <property type="project" value="UniProtKB-KW"/>
</dbReference>
<dbReference type="InterPro" id="IPR005234">
    <property type="entry name" value="ScpB_csome_segregation"/>
</dbReference>
<evidence type="ECO:0000256" key="4">
    <source>
        <dbReference type="ARBA" id="ARBA00023306"/>
    </source>
</evidence>
<dbReference type="Gene3D" id="1.10.10.10">
    <property type="entry name" value="Winged helix-like DNA-binding domain superfamily/Winged helix DNA-binding domain"/>
    <property type="match status" value="2"/>
</dbReference>
<evidence type="ECO:0000256" key="3">
    <source>
        <dbReference type="ARBA" id="ARBA00022829"/>
    </source>
</evidence>
<feature type="compositionally biased region" description="Basic and acidic residues" evidence="5">
    <location>
        <begin position="242"/>
        <end position="283"/>
    </location>
</feature>
<evidence type="ECO:0000313" key="7">
    <source>
        <dbReference type="Proteomes" id="UP000077875"/>
    </source>
</evidence>